<dbReference type="Gramene" id="mRNA:HanXRQr2_Chr15g0708571">
    <property type="protein sequence ID" value="CDS:HanXRQr2_Chr15g0708571.1"/>
    <property type="gene ID" value="HanXRQr2_Chr15g0708571"/>
</dbReference>
<keyword evidence="4" id="KW-1185">Reference proteome</keyword>
<organism evidence="3 4">
    <name type="scientific">Helianthus annuus</name>
    <name type="common">Common sunflower</name>
    <dbReference type="NCBI Taxonomy" id="4232"/>
    <lineage>
        <taxon>Eukaryota</taxon>
        <taxon>Viridiplantae</taxon>
        <taxon>Streptophyta</taxon>
        <taxon>Embryophyta</taxon>
        <taxon>Tracheophyta</taxon>
        <taxon>Spermatophyta</taxon>
        <taxon>Magnoliopsida</taxon>
        <taxon>eudicotyledons</taxon>
        <taxon>Gunneridae</taxon>
        <taxon>Pentapetalae</taxon>
        <taxon>asterids</taxon>
        <taxon>campanulids</taxon>
        <taxon>Asterales</taxon>
        <taxon>Asteraceae</taxon>
        <taxon>Asteroideae</taxon>
        <taxon>Heliantheae alliance</taxon>
        <taxon>Heliantheae</taxon>
        <taxon>Helianthus</taxon>
    </lineage>
</organism>
<name>A0A251SAQ8_HELAN</name>
<dbReference type="EMBL" id="CM007904">
    <property type="protein sequence ID" value="OTF95833.1"/>
    <property type="molecule type" value="Genomic_DNA"/>
</dbReference>
<evidence type="ECO:0000256" key="1">
    <source>
        <dbReference type="SAM" id="MobiDB-lite"/>
    </source>
</evidence>
<dbReference type="AlphaFoldDB" id="A0A251SAQ8"/>
<evidence type="ECO:0000313" key="4">
    <source>
        <dbReference type="Proteomes" id="UP000215914"/>
    </source>
</evidence>
<feature type="compositionally biased region" description="Polar residues" evidence="1">
    <location>
        <begin position="95"/>
        <end position="108"/>
    </location>
</feature>
<proteinExistence type="predicted"/>
<gene>
    <name evidence="3" type="ORF">HannXRQ_Chr15g0487411</name>
    <name evidence="2" type="ORF">HanXRQr2_Chr15g0708571</name>
</gene>
<accession>A0A251SAQ8</accession>
<evidence type="ECO:0000313" key="3">
    <source>
        <dbReference type="EMBL" id="OTF95833.1"/>
    </source>
</evidence>
<dbReference type="Proteomes" id="UP000215914">
    <property type="component" value="Chromosome 15"/>
</dbReference>
<reference evidence="2" key="3">
    <citation type="submission" date="2020-06" db="EMBL/GenBank/DDBJ databases">
        <title>Helianthus annuus Genome sequencing and assembly Release 2.</title>
        <authorList>
            <person name="Gouzy J."/>
            <person name="Langlade N."/>
            <person name="Munos S."/>
        </authorList>
    </citation>
    <scope>NUCLEOTIDE SEQUENCE</scope>
    <source>
        <tissue evidence="2">Leaves</tissue>
    </source>
</reference>
<feature type="compositionally biased region" description="Polar residues" evidence="1">
    <location>
        <begin position="7"/>
        <end position="25"/>
    </location>
</feature>
<reference evidence="2 4" key="1">
    <citation type="journal article" date="2017" name="Nature">
        <title>The sunflower genome provides insights into oil metabolism, flowering and Asterid evolution.</title>
        <authorList>
            <person name="Badouin H."/>
            <person name="Gouzy J."/>
            <person name="Grassa C.J."/>
            <person name="Murat F."/>
            <person name="Staton S.E."/>
            <person name="Cottret L."/>
            <person name="Lelandais-Briere C."/>
            <person name="Owens G.L."/>
            <person name="Carrere S."/>
            <person name="Mayjonade B."/>
            <person name="Legrand L."/>
            <person name="Gill N."/>
            <person name="Kane N.C."/>
            <person name="Bowers J.E."/>
            <person name="Hubner S."/>
            <person name="Bellec A."/>
            <person name="Berard A."/>
            <person name="Berges H."/>
            <person name="Blanchet N."/>
            <person name="Boniface M.C."/>
            <person name="Brunel D."/>
            <person name="Catrice O."/>
            <person name="Chaidir N."/>
            <person name="Claudel C."/>
            <person name="Donnadieu C."/>
            <person name="Faraut T."/>
            <person name="Fievet G."/>
            <person name="Helmstetter N."/>
            <person name="King M."/>
            <person name="Knapp S.J."/>
            <person name="Lai Z."/>
            <person name="Le Paslier M.C."/>
            <person name="Lippi Y."/>
            <person name="Lorenzon L."/>
            <person name="Mandel J.R."/>
            <person name="Marage G."/>
            <person name="Marchand G."/>
            <person name="Marquand E."/>
            <person name="Bret-Mestries E."/>
            <person name="Morien E."/>
            <person name="Nambeesan S."/>
            <person name="Nguyen T."/>
            <person name="Pegot-Espagnet P."/>
            <person name="Pouilly N."/>
            <person name="Raftis F."/>
            <person name="Sallet E."/>
            <person name="Schiex T."/>
            <person name="Thomas J."/>
            <person name="Vandecasteele C."/>
            <person name="Vares D."/>
            <person name="Vear F."/>
            <person name="Vautrin S."/>
            <person name="Crespi M."/>
            <person name="Mangin B."/>
            <person name="Burke J.M."/>
            <person name="Salse J."/>
            <person name="Munos S."/>
            <person name="Vincourt P."/>
            <person name="Rieseberg L.H."/>
            <person name="Langlade N.B."/>
        </authorList>
    </citation>
    <scope>NUCLEOTIDE SEQUENCE [LARGE SCALE GENOMIC DNA]</scope>
    <source>
        <strain evidence="4">cv. SF193</strain>
        <tissue evidence="2">Leaves</tissue>
    </source>
</reference>
<reference evidence="3" key="2">
    <citation type="submission" date="2017-02" db="EMBL/GenBank/DDBJ databases">
        <title>Sunflower complete genome.</title>
        <authorList>
            <person name="Langlade N."/>
            <person name="Munos S."/>
        </authorList>
    </citation>
    <scope>NUCLEOTIDE SEQUENCE [LARGE SCALE GENOMIC DNA]</scope>
    <source>
        <tissue evidence="3">Leaves</tissue>
    </source>
</reference>
<feature type="region of interest" description="Disordered" evidence="1">
    <location>
        <begin position="1"/>
        <end position="108"/>
    </location>
</feature>
<dbReference type="EMBL" id="MNCJ02000330">
    <property type="protein sequence ID" value="KAF5765859.1"/>
    <property type="molecule type" value="Genomic_DNA"/>
</dbReference>
<evidence type="ECO:0000313" key="2">
    <source>
        <dbReference type="EMBL" id="KAF5765859.1"/>
    </source>
</evidence>
<protein>
    <submittedName>
        <fullName evidence="3">Uncharacterized protein</fullName>
    </submittedName>
</protein>
<sequence>MYPNNPTPSLSPEMITNNPKASNVDQIPPVDVISVNQDGPLNNRGVGNSVGYGEDTVQAPSIGAMRPFVASQPSGDFDNNDGQQPPSFNDVAPRETSQTGSSSTEVQMSNAQVAGMSLTGSNFKKYGLY</sequence>
<dbReference type="InParanoid" id="A0A251SAQ8"/>